<reference evidence="1" key="1">
    <citation type="submission" date="2023-08" db="EMBL/GenBank/DDBJ databases">
        <title>Functional and genomic diversity of the sorghum phyllosphere microbiome.</title>
        <authorList>
            <person name="Shade A."/>
        </authorList>
    </citation>
    <scope>NUCLEOTIDE SEQUENCE</scope>
    <source>
        <strain evidence="1">SORGH_AS_0885</strain>
    </source>
</reference>
<protein>
    <submittedName>
        <fullName evidence="1">Uncharacterized protein</fullName>
    </submittedName>
</protein>
<name>A0ACC6IFE4_9ACTN</name>
<dbReference type="Proteomes" id="UP001261666">
    <property type="component" value="Unassembled WGS sequence"/>
</dbReference>
<evidence type="ECO:0000313" key="2">
    <source>
        <dbReference type="Proteomes" id="UP001261666"/>
    </source>
</evidence>
<proteinExistence type="predicted"/>
<comment type="caution">
    <text evidence="1">The sequence shown here is derived from an EMBL/GenBank/DDBJ whole genome shotgun (WGS) entry which is preliminary data.</text>
</comment>
<dbReference type="EMBL" id="JAVIZJ010000002">
    <property type="protein sequence ID" value="MDR6209227.1"/>
    <property type="molecule type" value="Genomic_DNA"/>
</dbReference>
<evidence type="ECO:0000313" key="1">
    <source>
        <dbReference type="EMBL" id="MDR6209227.1"/>
    </source>
</evidence>
<organism evidence="1 2">
    <name type="scientific">Nocardioides zeae</name>
    <dbReference type="NCBI Taxonomy" id="1457234"/>
    <lineage>
        <taxon>Bacteria</taxon>
        <taxon>Bacillati</taxon>
        <taxon>Actinomycetota</taxon>
        <taxon>Actinomycetes</taxon>
        <taxon>Propionibacteriales</taxon>
        <taxon>Nocardioidaceae</taxon>
        <taxon>Nocardioides</taxon>
    </lineage>
</organism>
<keyword evidence="2" id="KW-1185">Reference proteome</keyword>
<accession>A0ACC6IFE4</accession>
<sequence length="253" mass="26082">MSAVSRPRGPLSPRVYWRRRIVLAAVAALLVVLVGRLLGAGSDGDGDEARPAASDASTTTDQPSSTASAPPPTTTTEAPPPASPEGRCAADDVAVRAKVERAVAGQPVAVTLLFSSKETPACYWTASPTTTVVKITSGSDDIWSTQHCPDALPEQELVLRTDAEAAAELEWPAWRSGPGCELEQWSLPGAYHVESAALAGEPTDVQFELETPQPEVIERTITPTADPTAPSGSASASGTTGSAPTAATTAPTD</sequence>
<gene>
    <name evidence="1" type="ORF">QE364_000919</name>
</gene>